<evidence type="ECO:0000313" key="1">
    <source>
        <dbReference type="EMBL" id="CAA9272344.1"/>
    </source>
</evidence>
<evidence type="ECO:0008006" key="2">
    <source>
        <dbReference type="Google" id="ProtNLM"/>
    </source>
</evidence>
<protein>
    <recommendedName>
        <fullName evidence="2">SnoaL-like domain-containing protein</fullName>
    </recommendedName>
</protein>
<dbReference type="AlphaFoldDB" id="A0A6J4JAP1"/>
<reference evidence="1" key="1">
    <citation type="submission" date="2020-02" db="EMBL/GenBank/DDBJ databases">
        <authorList>
            <person name="Meier V. D."/>
        </authorList>
    </citation>
    <scope>NUCLEOTIDE SEQUENCE</scope>
    <source>
        <strain evidence="1">AVDCRST_MAG26</strain>
    </source>
</reference>
<dbReference type="InterPro" id="IPR032710">
    <property type="entry name" value="NTF2-like_dom_sf"/>
</dbReference>
<proteinExistence type="predicted"/>
<name>A0A6J4JAP1_9CHLR</name>
<accession>A0A6J4JAP1</accession>
<sequence length="55" mass="6055">MSETPSQERDVARRFAEAFSAEDIYGVIALLSGDAWLTMPPAPHDNHGAGRSRLR</sequence>
<gene>
    <name evidence="1" type="ORF">AVDCRST_MAG26-2885</name>
</gene>
<organism evidence="1">
    <name type="scientific">uncultured Chloroflexia bacterium</name>
    <dbReference type="NCBI Taxonomy" id="1672391"/>
    <lineage>
        <taxon>Bacteria</taxon>
        <taxon>Bacillati</taxon>
        <taxon>Chloroflexota</taxon>
        <taxon>Chloroflexia</taxon>
        <taxon>environmental samples</taxon>
    </lineage>
</organism>
<dbReference type="EMBL" id="CADCTK010000664">
    <property type="protein sequence ID" value="CAA9272344.1"/>
    <property type="molecule type" value="Genomic_DNA"/>
</dbReference>
<dbReference type="Gene3D" id="3.10.450.50">
    <property type="match status" value="1"/>
</dbReference>
<dbReference type="SUPFAM" id="SSF54427">
    <property type="entry name" value="NTF2-like"/>
    <property type="match status" value="1"/>
</dbReference>